<proteinExistence type="predicted"/>
<organism evidence="1 2">
    <name type="scientific">Daphnia magna</name>
    <dbReference type="NCBI Taxonomy" id="35525"/>
    <lineage>
        <taxon>Eukaryota</taxon>
        <taxon>Metazoa</taxon>
        <taxon>Ecdysozoa</taxon>
        <taxon>Arthropoda</taxon>
        <taxon>Crustacea</taxon>
        <taxon>Branchiopoda</taxon>
        <taxon>Diplostraca</taxon>
        <taxon>Cladocera</taxon>
        <taxon>Anomopoda</taxon>
        <taxon>Daphniidae</taxon>
        <taxon>Daphnia</taxon>
    </lineage>
</organism>
<sequence>MSVVCFSGDSAEFSRHDGCLANWKRPAEFEICDHHESLRCFTTSYTSALISRGVLWWPNQNH</sequence>
<dbReference type="EMBL" id="LRGB01000568">
    <property type="protein sequence ID" value="KZS17978.1"/>
    <property type="molecule type" value="Genomic_DNA"/>
</dbReference>
<name>A0A162NHB3_9CRUS</name>
<reference evidence="1 2" key="1">
    <citation type="submission" date="2016-03" db="EMBL/GenBank/DDBJ databases">
        <title>EvidentialGene: Evidence-directed Construction of Genes on Genomes.</title>
        <authorList>
            <person name="Gilbert D.G."/>
            <person name="Choi J.-H."/>
            <person name="Mockaitis K."/>
            <person name="Colbourne J."/>
            <person name="Pfrender M."/>
        </authorList>
    </citation>
    <scope>NUCLEOTIDE SEQUENCE [LARGE SCALE GENOMIC DNA]</scope>
    <source>
        <strain evidence="1 2">Xinb3</strain>
        <tissue evidence="1">Complete organism</tissue>
    </source>
</reference>
<protein>
    <submittedName>
        <fullName evidence="1">Uncharacterized protein</fullName>
    </submittedName>
</protein>
<dbReference type="AlphaFoldDB" id="A0A162NHB3"/>
<keyword evidence="2" id="KW-1185">Reference proteome</keyword>
<evidence type="ECO:0000313" key="1">
    <source>
        <dbReference type="EMBL" id="KZS17978.1"/>
    </source>
</evidence>
<accession>A0A162NHB3</accession>
<gene>
    <name evidence="1" type="ORF">APZ42_015959</name>
</gene>
<dbReference type="Proteomes" id="UP000076858">
    <property type="component" value="Unassembled WGS sequence"/>
</dbReference>
<evidence type="ECO:0000313" key="2">
    <source>
        <dbReference type="Proteomes" id="UP000076858"/>
    </source>
</evidence>
<comment type="caution">
    <text evidence="1">The sequence shown here is derived from an EMBL/GenBank/DDBJ whole genome shotgun (WGS) entry which is preliminary data.</text>
</comment>